<sequence>MTMTLFEELGVEYKEVDGILYPLLSVDEAEYNLTDIGKYGRMWLRYMEENKPSGYRHMARMGQLKKQAEAINEEAYERLDNIEETWLKKHMMGKKKTFMEQLYLRNQARAMAEEIVINEIVFKCR</sequence>
<accession>A0AAW4UG27</accession>
<reference evidence="1" key="1">
    <citation type="submission" date="2021-10" db="EMBL/GenBank/DDBJ databases">
        <title>Collection of gut derived symbiotic bacterial strains cultured from healthy donors.</title>
        <authorList>
            <person name="Lin H."/>
            <person name="Littmann E."/>
            <person name="Kohout C."/>
            <person name="Pamer E.G."/>
        </authorList>
    </citation>
    <scope>NUCLEOTIDE SEQUENCE</scope>
    <source>
        <strain evidence="1">DFI.9.42</strain>
    </source>
</reference>
<dbReference type="InterPro" id="IPR026989">
    <property type="entry name" value="TnpV"/>
</dbReference>
<evidence type="ECO:0000313" key="1">
    <source>
        <dbReference type="EMBL" id="MCB6937130.1"/>
    </source>
</evidence>
<proteinExistence type="predicted"/>
<dbReference type="Pfam" id="PF14198">
    <property type="entry name" value="TnpV"/>
    <property type="match status" value="1"/>
</dbReference>
<comment type="caution">
    <text evidence="1">The sequence shown here is derived from an EMBL/GenBank/DDBJ whole genome shotgun (WGS) entry which is preliminary data.</text>
</comment>
<evidence type="ECO:0000313" key="2">
    <source>
        <dbReference type="Proteomes" id="UP001197684"/>
    </source>
</evidence>
<dbReference type="Proteomes" id="UP001197684">
    <property type="component" value="Unassembled WGS sequence"/>
</dbReference>
<dbReference type="AlphaFoldDB" id="A0AAW4UG27"/>
<gene>
    <name evidence="1" type="ORF">LIZ56_01710</name>
</gene>
<name>A0AAW4UG27_9FIRM</name>
<organism evidence="1 2">
    <name type="scientific">Agathobacter rectalis</name>
    <dbReference type="NCBI Taxonomy" id="39491"/>
    <lineage>
        <taxon>Bacteria</taxon>
        <taxon>Bacillati</taxon>
        <taxon>Bacillota</taxon>
        <taxon>Clostridia</taxon>
        <taxon>Lachnospirales</taxon>
        <taxon>Lachnospiraceae</taxon>
        <taxon>Agathobacter</taxon>
    </lineage>
</organism>
<protein>
    <submittedName>
        <fullName evidence="1">TnpV protein</fullName>
    </submittedName>
</protein>
<dbReference type="RefSeq" id="WP_306773181.1">
    <property type="nucleotide sequence ID" value="NZ_JADNON010000002.1"/>
</dbReference>
<dbReference type="EMBL" id="JAJCJK010000002">
    <property type="protein sequence ID" value="MCB6937130.1"/>
    <property type="molecule type" value="Genomic_DNA"/>
</dbReference>